<dbReference type="Pfam" id="PF25426">
    <property type="entry name" value="AAA_lid_BCS1"/>
    <property type="match status" value="1"/>
</dbReference>
<protein>
    <recommendedName>
        <fullName evidence="16">Mitochondrial chaperone BCS1</fullName>
    </recommendedName>
</protein>
<feature type="domain" description="BCS1 N-terminal" evidence="13">
    <location>
        <begin position="52"/>
        <end position="232"/>
    </location>
</feature>
<dbReference type="SMART" id="SM00382">
    <property type="entry name" value="AAA"/>
    <property type="match status" value="1"/>
</dbReference>
<evidence type="ECO:0000256" key="6">
    <source>
        <dbReference type="ARBA" id="ARBA00022801"/>
    </source>
</evidence>
<keyword evidence="15" id="KW-1185">Reference proteome</keyword>
<dbReference type="PANTHER" id="PTHR23070">
    <property type="entry name" value="BCS1 AAA-TYPE ATPASE"/>
    <property type="match status" value="1"/>
</dbReference>
<evidence type="ECO:0000256" key="4">
    <source>
        <dbReference type="ARBA" id="ARBA00022741"/>
    </source>
</evidence>
<dbReference type="Proteomes" id="UP001281614">
    <property type="component" value="Unassembled WGS sequence"/>
</dbReference>
<evidence type="ECO:0000256" key="5">
    <source>
        <dbReference type="ARBA" id="ARBA00022792"/>
    </source>
</evidence>
<keyword evidence="4" id="KW-0547">Nucleotide-binding</keyword>
<evidence type="ECO:0000256" key="1">
    <source>
        <dbReference type="ARBA" id="ARBA00004434"/>
    </source>
</evidence>
<evidence type="ECO:0000313" key="14">
    <source>
        <dbReference type="EMBL" id="KAK2777429.1"/>
    </source>
</evidence>
<comment type="caution">
    <text evidence="14">The sequence shown here is derived from an EMBL/GenBank/DDBJ whole genome shotgun (WGS) entry which is preliminary data.</text>
</comment>
<comment type="subcellular location">
    <subcellularLocation>
        <location evidence="1">Mitochondrion inner membrane</location>
        <topology evidence="1">Single-pass membrane protein</topology>
    </subcellularLocation>
</comment>
<keyword evidence="6" id="KW-0378">Hydrolase</keyword>
<keyword evidence="5" id="KW-0999">Mitochondrion inner membrane</keyword>
<evidence type="ECO:0000256" key="3">
    <source>
        <dbReference type="ARBA" id="ARBA00022692"/>
    </source>
</evidence>
<organism evidence="14 15">
    <name type="scientific">Colletotrichum kahawae</name>
    <name type="common">Coffee berry disease fungus</name>
    <dbReference type="NCBI Taxonomy" id="34407"/>
    <lineage>
        <taxon>Eukaryota</taxon>
        <taxon>Fungi</taxon>
        <taxon>Dikarya</taxon>
        <taxon>Ascomycota</taxon>
        <taxon>Pezizomycotina</taxon>
        <taxon>Sordariomycetes</taxon>
        <taxon>Hypocreomycetidae</taxon>
        <taxon>Glomerellales</taxon>
        <taxon>Glomerellaceae</taxon>
        <taxon>Colletotrichum</taxon>
        <taxon>Colletotrichum gloeosporioides species complex</taxon>
    </lineage>
</organism>
<dbReference type="AlphaFoldDB" id="A0AAE0DD61"/>
<dbReference type="SMART" id="SM01024">
    <property type="entry name" value="BCS1_N"/>
    <property type="match status" value="1"/>
</dbReference>
<dbReference type="FunFam" id="3.40.50.300:FF:000768">
    <property type="entry name" value="Probable mitochondrial chaperone bcs1"/>
    <property type="match status" value="1"/>
</dbReference>
<reference evidence="14" key="1">
    <citation type="submission" date="2023-02" db="EMBL/GenBank/DDBJ databases">
        <title>Colletotrichum kahawae CIFC_Que2 genome sequencing and assembly.</title>
        <authorList>
            <person name="Baroncelli R."/>
        </authorList>
    </citation>
    <scope>NUCLEOTIDE SEQUENCE</scope>
    <source>
        <strain evidence="14">CIFC_Que2</strain>
    </source>
</reference>
<evidence type="ECO:0000259" key="13">
    <source>
        <dbReference type="SMART" id="SM01024"/>
    </source>
</evidence>
<proteinExistence type="inferred from homology"/>
<dbReference type="GO" id="GO:0005743">
    <property type="term" value="C:mitochondrial inner membrane"/>
    <property type="evidence" value="ECO:0007669"/>
    <property type="project" value="UniProtKB-SubCell"/>
</dbReference>
<dbReference type="GO" id="GO:0005524">
    <property type="term" value="F:ATP binding"/>
    <property type="evidence" value="ECO:0007669"/>
    <property type="project" value="UniProtKB-KW"/>
</dbReference>
<accession>A0AAE0DD61</accession>
<dbReference type="CDD" id="cd19510">
    <property type="entry name" value="RecA-like_BCS1"/>
    <property type="match status" value="1"/>
</dbReference>
<dbReference type="InterPro" id="IPR027417">
    <property type="entry name" value="P-loop_NTPase"/>
</dbReference>
<dbReference type="InterPro" id="IPR003593">
    <property type="entry name" value="AAA+_ATPase"/>
</dbReference>
<dbReference type="Gene3D" id="3.40.50.300">
    <property type="entry name" value="P-loop containing nucleotide triphosphate hydrolases"/>
    <property type="match status" value="1"/>
</dbReference>
<keyword evidence="9" id="KW-0496">Mitochondrion</keyword>
<feature type="domain" description="AAA+ ATPase" evidence="12">
    <location>
        <begin position="263"/>
        <end position="395"/>
    </location>
</feature>
<evidence type="ECO:0000256" key="7">
    <source>
        <dbReference type="ARBA" id="ARBA00022840"/>
    </source>
</evidence>
<evidence type="ECO:0000256" key="10">
    <source>
        <dbReference type="ARBA" id="ARBA00023136"/>
    </source>
</evidence>
<evidence type="ECO:0000256" key="11">
    <source>
        <dbReference type="ARBA" id="ARBA00048778"/>
    </source>
</evidence>
<sequence>MAHQPPPSQPVMASPAPATTSTATASASAAPSILNLDALFNNPLFAGGIGLASLGAAAAFARKGALVAAGAARRRLLVNVEISKQDPAYPWILAWLSQPREAAGFVASRITRIHNLSVSTTTSNARGAASGPANAHFFLQPGYGRHIVKHGKAYIAVNREKHNTANMNTGEPHEIVQLTALWAHRHVFAEVFGEAHALAAKANEGKTVVYAARGVEWAPLGDPRKKRPLGSVILDEGVKEGIVDDVRDFLTRQQWYVDRGIPYRRGYLLFGPPGSGKSSFIQSLAGELDFSVAMINLSEMGMTDDKLAYLLTKLPRRSLLLLEDADAAFVNRRQRDADGYSGASVTFSGLLNALDGVAAGEERIAFLTTNHIERLDPALIRPGRVDMMMRIGEATRYQAGQMWDRFYGDVDADGSGRERFLNRLDELGLFGNGEGETAGRFTSTAAIQGLFLFNKNDMQGAIDMAEGLIPRKFEAGDAIPEGAIKTKA</sequence>
<dbReference type="InterPro" id="IPR057495">
    <property type="entry name" value="AAA_lid_BCS1"/>
</dbReference>
<name>A0AAE0DD61_COLKA</name>
<dbReference type="GO" id="GO:0034551">
    <property type="term" value="P:mitochondrial respiratory chain complex III assembly"/>
    <property type="evidence" value="ECO:0007669"/>
    <property type="project" value="UniProtKB-ARBA"/>
</dbReference>
<keyword evidence="7" id="KW-0067">ATP-binding</keyword>
<dbReference type="Pfam" id="PF08740">
    <property type="entry name" value="BCS1_N"/>
    <property type="match status" value="1"/>
</dbReference>
<evidence type="ECO:0008006" key="16">
    <source>
        <dbReference type="Google" id="ProtNLM"/>
    </source>
</evidence>
<evidence type="ECO:0000256" key="8">
    <source>
        <dbReference type="ARBA" id="ARBA00022989"/>
    </source>
</evidence>
<dbReference type="SUPFAM" id="SSF52540">
    <property type="entry name" value="P-loop containing nucleoside triphosphate hydrolases"/>
    <property type="match status" value="1"/>
</dbReference>
<dbReference type="GO" id="GO:0016887">
    <property type="term" value="F:ATP hydrolysis activity"/>
    <property type="evidence" value="ECO:0007669"/>
    <property type="project" value="InterPro"/>
</dbReference>
<keyword evidence="3" id="KW-0812">Transmembrane</keyword>
<comment type="similarity">
    <text evidence="2">Belongs to the AAA ATPase family. BCS1 subfamily.</text>
</comment>
<keyword evidence="10" id="KW-0472">Membrane</keyword>
<dbReference type="Pfam" id="PF00004">
    <property type="entry name" value="AAA"/>
    <property type="match status" value="1"/>
</dbReference>
<keyword evidence="8" id="KW-1133">Transmembrane helix</keyword>
<evidence type="ECO:0000313" key="15">
    <source>
        <dbReference type="Proteomes" id="UP001281614"/>
    </source>
</evidence>
<dbReference type="InterPro" id="IPR014851">
    <property type="entry name" value="BCS1_N"/>
</dbReference>
<dbReference type="InterPro" id="IPR003959">
    <property type="entry name" value="ATPase_AAA_core"/>
</dbReference>
<evidence type="ECO:0000259" key="12">
    <source>
        <dbReference type="SMART" id="SM00382"/>
    </source>
</evidence>
<dbReference type="InterPro" id="IPR050747">
    <property type="entry name" value="Mitochondrial_chaperone_BCS1"/>
</dbReference>
<evidence type="ECO:0000256" key="9">
    <source>
        <dbReference type="ARBA" id="ARBA00023128"/>
    </source>
</evidence>
<gene>
    <name evidence="14" type="ORF">CKAH01_12114</name>
</gene>
<dbReference type="EMBL" id="VYYT01000019">
    <property type="protein sequence ID" value="KAK2777429.1"/>
    <property type="molecule type" value="Genomic_DNA"/>
</dbReference>
<evidence type="ECO:0000256" key="2">
    <source>
        <dbReference type="ARBA" id="ARBA00007448"/>
    </source>
</evidence>
<comment type="catalytic activity">
    <reaction evidence="11">
        <text>ATP + H2O = ADP + phosphate + H(+)</text>
        <dbReference type="Rhea" id="RHEA:13065"/>
        <dbReference type="ChEBI" id="CHEBI:15377"/>
        <dbReference type="ChEBI" id="CHEBI:15378"/>
        <dbReference type="ChEBI" id="CHEBI:30616"/>
        <dbReference type="ChEBI" id="CHEBI:43474"/>
        <dbReference type="ChEBI" id="CHEBI:456216"/>
    </reaction>
    <physiologicalReaction direction="left-to-right" evidence="11">
        <dbReference type="Rhea" id="RHEA:13066"/>
    </physiologicalReaction>
</comment>